<organism evidence="1 2">
    <name type="scientific">Stephania japonica</name>
    <dbReference type="NCBI Taxonomy" id="461633"/>
    <lineage>
        <taxon>Eukaryota</taxon>
        <taxon>Viridiplantae</taxon>
        <taxon>Streptophyta</taxon>
        <taxon>Embryophyta</taxon>
        <taxon>Tracheophyta</taxon>
        <taxon>Spermatophyta</taxon>
        <taxon>Magnoliopsida</taxon>
        <taxon>Ranunculales</taxon>
        <taxon>Menispermaceae</taxon>
        <taxon>Menispermoideae</taxon>
        <taxon>Cissampelideae</taxon>
        <taxon>Stephania</taxon>
    </lineage>
</organism>
<protein>
    <submittedName>
        <fullName evidence="1">Uncharacterized protein</fullName>
    </submittedName>
</protein>
<reference evidence="1 2" key="1">
    <citation type="submission" date="2024-01" db="EMBL/GenBank/DDBJ databases">
        <title>Genome assemblies of Stephania.</title>
        <authorList>
            <person name="Yang L."/>
        </authorList>
    </citation>
    <scope>NUCLEOTIDE SEQUENCE [LARGE SCALE GENOMIC DNA]</scope>
    <source>
        <strain evidence="1">QJT</strain>
        <tissue evidence="1">Leaf</tissue>
    </source>
</reference>
<name>A0AAP0HJG3_9MAGN</name>
<dbReference type="AlphaFoldDB" id="A0AAP0HJG3"/>
<evidence type="ECO:0000313" key="1">
    <source>
        <dbReference type="EMBL" id="KAK9090793.1"/>
    </source>
</evidence>
<keyword evidence="2" id="KW-1185">Reference proteome</keyword>
<dbReference type="EMBL" id="JBBNAE010000010">
    <property type="protein sequence ID" value="KAK9090793.1"/>
    <property type="molecule type" value="Genomic_DNA"/>
</dbReference>
<evidence type="ECO:0000313" key="2">
    <source>
        <dbReference type="Proteomes" id="UP001417504"/>
    </source>
</evidence>
<sequence>MGRIYFVFDKSAYSLNESDDSTYLVPFKTLAGNLKELSSNLSTIPLLNLSELGPNLGIVSSTLHGPRTFQPFVYDQGLSFPVLPSQMLTVVRQ</sequence>
<dbReference type="Proteomes" id="UP001417504">
    <property type="component" value="Unassembled WGS sequence"/>
</dbReference>
<comment type="caution">
    <text evidence="1">The sequence shown here is derived from an EMBL/GenBank/DDBJ whole genome shotgun (WGS) entry which is preliminary data.</text>
</comment>
<gene>
    <name evidence="1" type="ORF">Sjap_023970</name>
</gene>
<proteinExistence type="predicted"/>
<accession>A0AAP0HJG3</accession>